<keyword evidence="4" id="KW-1185">Reference proteome</keyword>
<organism evidence="3 5">
    <name type="scientific">Pseudomonas reinekei</name>
    <dbReference type="NCBI Taxonomy" id="395598"/>
    <lineage>
        <taxon>Bacteria</taxon>
        <taxon>Pseudomonadati</taxon>
        <taxon>Pseudomonadota</taxon>
        <taxon>Gammaproteobacteria</taxon>
        <taxon>Pseudomonadales</taxon>
        <taxon>Pseudomonadaceae</taxon>
        <taxon>Pseudomonas</taxon>
    </lineage>
</organism>
<reference evidence="1 6" key="4">
    <citation type="submission" date="2019-09" db="EMBL/GenBank/DDBJ databases">
        <title>Draft genome sequences of 48 bacterial type strains from the CCUG.</title>
        <authorList>
            <person name="Tunovic T."/>
            <person name="Pineiro-Iglesias B."/>
            <person name="Unosson C."/>
            <person name="Inganas E."/>
            <person name="Ohlen M."/>
            <person name="Cardew S."/>
            <person name="Jensie-Markopoulos S."/>
            <person name="Salva-Serra F."/>
            <person name="Jaen-Luchoro D."/>
            <person name="Karlsson R."/>
            <person name="Svensson-Stadler L."/>
            <person name="Chun J."/>
            <person name="Moore E."/>
        </authorList>
    </citation>
    <scope>NUCLEOTIDE SEQUENCE [LARGE SCALE GENOMIC DNA]</scope>
    <source>
        <strain evidence="1 6">CCUG 53116</strain>
    </source>
</reference>
<dbReference type="Proteomes" id="UP000460142">
    <property type="component" value="Unassembled WGS sequence"/>
</dbReference>
<evidence type="ECO:0000313" key="3">
    <source>
        <dbReference type="EMBL" id="SDO46876.1"/>
    </source>
</evidence>
<gene>
    <name evidence="2" type="ORF">BVK86_28650</name>
    <name evidence="1" type="ORF">F7R15_28960</name>
    <name evidence="3" type="ORF">SAMN04490202_0987</name>
</gene>
<evidence type="ECO:0000313" key="4">
    <source>
        <dbReference type="Proteomes" id="UP000186756"/>
    </source>
</evidence>
<proteinExistence type="predicted"/>
<reference evidence="3 5" key="1">
    <citation type="submission" date="2016-10" db="EMBL/GenBank/DDBJ databases">
        <authorList>
            <person name="de Groot N.N."/>
        </authorList>
    </citation>
    <scope>NUCLEOTIDE SEQUENCE [LARGE SCALE GENOMIC DNA]</scope>
    <source>
        <strain evidence="3 5">BS3776</strain>
    </source>
</reference>
<evidence type="ECO:0000313" key="6">
    <source>
        <dbReference type="Proteomes" id="UP000460142"/>
    </source>
</evidence>
<dbReference type="EMBL" id="VZPS01000036">
    <property type="protein sequence ID" value="KAB0479772.1"/>
    <property type="molecule type" value="Genomic_DNA"/>
</dbReference>
<dbReference type="Proteomes" id="UP000198549">
    <property type="component" value="Chromosome I"/>
</dbReference>
<dbReference type="Proteomes" id="UP000186756">
    <property type="component" value="Unassembled WGS sequence"/>
</dbReference>
<dbReference type="EMBL" id="MSTQ01000035">
    <property type="protein sequence ID" value="OLT98751.1"/>
    <property type="molecule type" value="Genomic_DNA"/>
</dbReference>
<dbReference type="InterPro" id="IPR048532">
    <property type="entry name" value="ea8_5-like_sf"/>
</dbReference>
<dbReference type="OrthoDB" id="9986995at2"/>
<sequence>MGQAKHAMMEAEDKRAVAVEIAIKAGVLEYCACHSEHFNPGRETSFAFARGNTMMSRGEVNIFESPKEMAHFVQEVIESAPSKCFPCAKFMEKD</sequence>
<dbReference type="RefSeq" id="WP_075949584.1">
    <property type="nucleotide sequence ID" value="NZ_LT629709.1"/>
</dbReference>
<dbReference type="Gene3D" id="1.10.10.1920">
    <property type="match status" value="1"/>
</dbReference>
<evidence type="ECO:0000313" key="2">
    <source>
        <dbReference type="EMBL" id="OLT98751.1"/>
    </source>
</evidence>
<evidence type="ECO:0000313" key="1">
    <source>
        <dbReference type="EMBL" id="KAB0479772.1"/>
    </source>
</evidence>
<reference evidence="4" key="2">
    <citation type="submission" date="2017-01" db="EMBL/GenBank/DDBJ databases">
        <authorList>
            <person name="Poblete-Castro I."/>
        </authorList>
    </citation>
    <scope>NUCLEOTIDE SEQUENCE [LARGE SCALE GENOMIC DNA]</scope>
    <source>
        <strain evidence="4">DSM 18361 / CCUG 53116 / MT1</strain>
    </source>
</reference>
<reference evidence="2" key="3">
    <citation type="submission" date="2017-01" db="EMBL/GenBank/DDBJ databases">
        <authorList>
            <person name="Mah S.A."/>
            <person name="Swanson W.J."/>
            <person name="Moy G.W."/>
            <person name="Vacquier V.D."/>
        </authorList>
    </citation>
    <scope>NUCLEOTIDE SEQUENCE [LARGE SCALE GENOMIC DNA]</scope>
    <source>
        <strain evidence="2">MT1</strain>
    </source>
</reference>
<dbReference type="AlphaFoldDB" id="A0A1H0JT10"/>
<dbReference type="EMBL" id="LT629709">
    <property type="protein sequence ID" value="SDO46876.1"/>
    <property type="molecule type" value="Genomic_DNA"/>
</dbReference>
<evidence type="ECO:0000313" key="5">
    <source>
        <dbReference type="Proteomes" id="UP000198549"/>
    </source>
</evidence>
<name>A0A1H0JT10_PSERE</name>
<protein>
    <submittedName>
        <fullName evidence="3">Uncharacterized protein</fullName>
    </submittedName>
</protein>
<accession>A0A1H0JT10</accession>